<protein>
    <submittedName>
        <fullName evidence="6">LysR family transcriptional regulator</fullName>
    </submittedName>
</protein>
<dbReference type="PRINTS" id="PR00039">
    <property type="entry name" value="HTHLYSR"/>
</dbReference>
<dbReference type="EMBL" id="JAKRRY010000013">
    <property type="protein sequence ID" value="MCW8346572.1"/>
    <property type="molecule type" value="Genomic_DNA"/>
</dbReference>
<dbReference type="Gene3D" id="1.10.10.10">
    <property type="entry name" value="Winged helix-like DNA-binding domain superfamily/Winged helix DNA-binding domain"/>
    <property type="match status" value="1"/>
</dbReference>
<comment type="similarity">
    <text evidence="1">Belongs to the LysR transcriptional regulatory family.</text>
</comment>
<dbReference type="PANTHER" id="PTHR30126:SF94">
    <property type="entry name" value="LYSR FAMILY TRANSCRIPTIONAL REGULATOR"/>
    <property type="match status" value="1"/>
</dbReference>
<keyword evidence="3" id="KW-0238">DNA-binding</keyword>
<evidence type="ECO:0000256" key="4">
    <source>
        <dbReference type="ARBA" id="ARBA00023163"/>
    </source>
</evidence>
<proteinExistence type="inferred from homology"/>
<gene>
    <name evidence="6" type="ORF">MD535_11250</name>
</gene>
<dbReference type="PROSITE" id="PS50931">
    <property type="entry name" value="HTH_LYSR"/>
    <property type="match status" value="1"/>
</dbReference>
<dbReference type="InterPro" id="IPR036388">
    <property type="entry name" value="WH-like_DNA-bd_sf"/>
</dbReference>
<sequence>MTIDQIRTFVAVAHHGSMRSAARALGKSQPAITASIRRLEISLDGELFAQGSRPVKLSRFGERFLKRATELVNILELTDAFSSRSCVKKLSVCFDYGLSFYEVVDISLLLLRENPLRSLDLFRVDTHAIQKLLIQQKIDIAITQPFTHLPSHLQYKSVGWREFVEVQAPEQSGRAHRQMFVHGSQGRPLWCSESDSSLNAISFNRPQDMLSAMCEFYGIGWLPKGEVEEALAGHELVLTERVSTKLSYQLIWQSDANTELKLVEKMQQVSQSFALNT</sequence>
<evidence type="ECO:0000256" key="2">
    <source>
        <dbReference type="ARBA" id="ARBA00023015"/>
    </source>
</evidence>
<accession>A0A9X3CNB7</accession>
<dbReference type="RefSeq" id="WP_265675128.1">
    <property type="nucleotide sequence ID" value="NZ_JAKRRY010000013.1"/>
</dbReference>
<evidence type="ECO:0000313" key="7">
    <source>
        <dbReference type="Proteomes" id="UP001155587"/>
    </source>
</evidence>
<reference evidence="6" key="1">
    <citation type="submission" date="2022-02" db="EMBL/GenBank/DDBJ databases">
        <title>Vibrio sp. nov, a new bacterium isolated from seawater.</title>
        <authorList>
            <person name="Yuan Y."/>
        </authorList>
    </citation>
    <scope>NUCLEOTIDE SEQUENCE</scope>
    <source>
        <strain evidence="6">ZSDZ65</strain>
    </source>
</reference>
<evidence type="ECO:0000259" key="5">
    <source>
        <dbReference type="PROSITE" id="PS50931"/>
    </source>
</evidence>
<dbReference type="InterPro" id="IPR000847">
    <property type="entry name" value="LysR_HTH_N"/>
</dbReference>
<evidence type="ECO:0000313" key="6">
    <source>
        <dbReference type="EMBL" id="MCW8346572.1"/>
    </source>
</evidence>
<keyword evidence="2" id="KW-0805">Transcription regulation</keyword>
<dbReference type="AlphaFoldDB" id="A0A9X3CNB7"/>
<dbReference type="SUPFAM" id="SSF53850">
    <property type="entry name" value="Periplasmic binding protein-like II"/>
    <property type="match status" value="1"/>
</dbReference>
<dbReference type="GO" id="GO:0003700">
    <property type="term" value="F:DNA-binding transcription factor activity"/>
    <property type="evidence" value="ECO:0007669"/>
    <property type="project" value="InterPro"/>
</dbReference>
<keyword evidence="7" id="KW-1185">Reference proteome</keyword>
<name>A0A9X3CNB7_9VIBR</name>
<dbReference type="PANTHER" id="PTHR30126">
    <property type="entry name" value="HTH-TYPE TRANSCRIPTIONAL REGULATOR"/>
    <property type="match status" value="1"/>
</dbReference>
<comment type="caution">
    <text evidence="6">The sequence shown here is derived from an EMBL/GenBank/DDBJ whole genome shotgun (WGS) entry which is preliminary data.</text>
</comment>
<dbReference type="Proteomes" id="UP001155587">
    <property type="component" value="Unassembled WGS sequence"/>
</dbReference>
<dbReference type="Pfam" id="PF00126">
    <property type="entry name" value="HTH_1"/>
    <property type="match status" value="1"/>
</dbReference>
<organism evidence="6 7">
    <name type="scientific">Vibrio qingdaonensis</name>
    <dbReference type="NCBI Taxonomy" id="2829491"/>
    <lineage>
        <taxon>Bacteria</taxon>
        <taxon>Pseudomonadati</taxon>
        <taxon>Pseudomonadota</taxon>
        <taxon>Gammaproteobacteria</taxon>
        <taxon>Vibrionales</taxon>
        <taxon>Vibrionaceae</taxon>
        <taxon>Vibrio</taxon>
    </lineage>
</organism>
<dbReference type="GO" id="GO:0000976">
    <property type="term" value="F:transcription cis-regulatory region binding"/>
    <property type="evidence" value="ECO:0007669"/>
    <property type="project" value="TreeGrafter"/>
</dbReference>
<feature type="domain" description="HTH lysR-type" evidence="5">
    <location>
        <begin position="1"/>
        <end position="58"/>
    </location>
</feature>
<dbReference type="SUPFAM" id="SSF46785">
    <property type="entry name" value="Winged helix' DNA-binding domain"/>
    <property type="match status" value="1"/>
</dbReference>
<keyword evidence="4" id="KW-0804">Transcription</keyword>
<dbReference type="InterPro" id="IPR036390">
    <property type="entry name" value="WH_DNA-bd_sf"/>
</dbReference>
<evidence type="ECO:0000256" key="3">
    <source>
        <dbReference type="ARBA" id="ARBA00023125"/>
    </source>
</evidence>
<evidence type="ECO:0000256" key="1">
    <source>
        <dbReference type="ARBA" id="ARBA00009437"/>
    </source>
</evidence>